<keyword evidence="4" id="KW-1185">Reference proteome</keyword>
<sequence length="160" mass="18104" precursor="true">MKKQVFLIVLIALCTGVLFADTVLTAKGIIALKNTEDGYAFTLEELKKMAGTTYVVQDPWMGECFYQGISLIDLLNYVGYPTNAKKIILVCSDKKEFTVTVNDAKLYPIILAYANKGKDLPQNQGGPLKLVFPVTTYPEIEKIYPKENWAWWVIEIRVEM</sequence>
<keyword evidence="1" id="KW-0732">Signal</keyword>
<dbReference type="KEGG" id="tle:Tlet_1807"/>
<proteinExistence type="predicted"/>
<dbReference type="EMBL" id="CP000812">
    <property type="protein sequence ID" value="ABV34361.1"/>
    <property type="molecule type" value="Genomic_DNA"/>
</dbReference>
<accession>A8F877</accession>
<reference evidence="3 4" key="1">
    <citation type="submission" date="2007-08" db="EMBL/GenBank/DDBJ databases">
        <title>Complete sequence of Thermotoga lettingae TMO.</title>
        <authorList>
            <consortium name="US DOE Joint Genome Institute"/>
            <person name="Copeland A."/>
            <person name="Lucas S."/>
            <person name="Lapidus A."/>
            <person name="Barry K."/>
            <person name="Glavina del Rio T."/>
            <person name="Dalin E."/>
            <person name="Tice H."/>
            <person name="Pitluck S."/>
            <person name="Foster B."/>
            <person name="Bruce D."/>
            <person name="Schmutz J."/>
            <person name="Larimer F."/>
            <person name="Land M."/>
            <person name="Hauser L."/>
            <person name="Kyrpides N."/>
            <person name="Mikhailova N."/>
            <person name="Nelson K."/>
            <person name="Gogarten J.P."/>
            <person name="Noll K."/>
            <person name="Richardson P."/>
        </authorList>
    </citation>
    <scope>NUCLEOTIDE SEQUENCE [LARGE SCALE GENOMIC DNA]</scope>
    <source>
        <strain evidence="4">ATCC BAA-301 / DSM 14385 / NBRC 107922 / TMO</strain>
    </source>
</reference>
<dbReference type="AlphaFoldDB" id="A8F877"/>
<dbReference type="eggNOG" id="COG3915">
    <property type="taxonomic scope" value="Bacteria"/>
</dbReference>
<dbReference type="SUPFAM" id="SSF56524">
    <property type="entry name" value="Oxidoreductase molybdopterin-binding domain"/>
    <property type="match status" value="1"/>
</dbReference>
<name>A8F877_PSELT</name>
<evidence type="ECO:0000313" key="3">
    <source>
        <dbReference type="EMBL" id="ABV34361.1"/>
    </source>
</evidence>
<dbReference type="Proteomes" id="UP000002016">
    <property type="component" value="Chromosome"/>
</dbReference>
<dbReference type="InterPro" id="IPR000572">
    <property type="entry name" value="OxRdtase_Mopterin-bd_dom"/>
</dbReference>
<dbReference type="RefSeq" id="WP_012003837.1">
    <property type="nucleotide sequence ID" value="NC_009828.1"/>
</dbReference>
<feature type="chain" id="PRO_5002721814" evidence="1">
    <location>
        <begin position="21"/>
        <end position="160"/>
    </location>
</feature>
<dbReference type="STRING" id="416591.Tlet_1807"/>
<evidence type="ECO:0000313" key="4">
    <source>
        <dbReference type="Proteomes" id="UP000002016"/>
    </source>
</evidence>
<organism evidence="3 4">
    <name type="scientific">Pseudothermotoga lettingae (strain ATCC BAA-301 / DSM 14385 / NBRC 107922 / TMO)</name>
    <name type="common">Thermotoga lettingae</name>
    <dbReference type="NCBI Taxonomy" id="416591"/>
    <lineage>
        <taxon>Bacteria</taxon>
        <taxon>Thermotogati</taxon>
        <taxon>Thermotogota</taxon>
        <taxon>Thermotogae</taxon>
        <taxon>Thermotogales</taxon>
        <taxon>Thermotogaceae</taxon>
        <taxon>Pseudothermotoga</taxon>
    </lineage>
</organism>
<evidence type="ECO:0000259" key="2">
    <source>
        <dbReference type="Pfam" id="PF00174"/>
    </source>
</evidence>
<feature type="domain" description="Oxidoreductase molybdopterin-binding" evidence="2">
    <location>
        <begin position="57"/>
        <end position="134"/>
    </location>
</feature>
<dbReference type="InterPro" id="IPR036374">
    <property type="entry name" value="OxRdtase_Mopterin-bd_sf"/>
</dbReference>
<dbReference type="HOGENOM" id="CLU_1650678_0_0_0"/>
<evidence type="ECO:0000256" key="1">
    <source>
        <dbReference type="SAM" id="SignalP"/>
    </source>
</evidence>
<feature type="signal peptide" evidence="1">
    <location>
        <begin position="1"/>
        <end position="20"/>
    </location>
</feature>
<dbReference type="Gene3D" id="3.90.420.10">
    <property type="entry name" value="Oxidoreductase, molybdopterin-binding domain"/>
    <property type="match status" value="1"/>
</dbReference>
<gene>
    <name evidence="3" type="ordered locus">Tlet_1807</name>
</gene>
<dbReference type="Pfam" id="PF00174">
    <property type="entry name" value="Oxidored_molyb"/>
    <property type="match status" value="1"/>
</dbReference>
<protein>
    <submittedName>
        <fullName evidence="3">Oxidoreductase molybdopterin binding</fullName>
    </submittedName>
</protein>
<reference evidence="3 4" key="2">
    <citation type="journal article" date="2009" name="Proc. Natl. Acad. Sci. U.S.A.">
        <title>On the chimeric nature, thermophilic origin, and phylogenetic placement of the Thermotogales.</title>
        <authorList>
            <person name="Zhaxybayeva O."/>
            <person name="Swithers K.S."/>
            <person name="Lapierre P."/>
            <person name="Fournier G.P."/>
            <person name="Bickhart D.M."/>
            <person name="DeBoy R.T."/>
            <person name="Nelson K.E."/>
            <person name="Nesbo C.L."/>
            <person name="Doolittle W.F."/>
            <person name="Gogarten J.P."/>
            <person name="Noll K.M."/>
        </authorList>
    </citation>
    <scope>NUCLEOTIDE SEQUENCE [LARGE SCALE GENOMIC DNA]</scope>
    <source>
        <strain evidence="4">ATCC BAA-301 / DSM 14385 / NBRC 107922 / TMO</strain>
    </source>
</reference>